<dbReference type="Proteomes" id="UP001266305">
    <property type="component" value="Unassembled WGS sequence"/>
</dbReference>
<sequence length="145" mass="16764">MEKFLIQLQHLEYLEALMGLEAQELSGTLGSDNLRLQLKMYFQRIHDYLEKPGLQQLCLGPCPSRNQLMSVLCVQSHKKAEQSRKRPLKDMEQKLTTESRSPGSHKGNEVEEGEIPHWTANIREGSHDFYFDNFPGTATLFLIFR</sequence>
<keyword evidence="4" id="KW-0964">Secreted</keyword>
<evidence type="ECO:0000256" key="6">
    <source>
        <dbReference type="ARBA" id="ARBA00023157"/>
    </source>
</evidence>
<dbReference type="Gene3D" id="1.20.1250.10">
    <property type="match status" value="1"/>
</dbReference>
<comment type="subcellular location">
    <subcellularLocation>
        <location evidence="1">Secreted</location>
    </subcellularLocation>
</comment>
<evidence type="ECO:0000256" key="4">
    <source>
        <dbReference type="ARBA" id="ARBA00022525"/>
    </source>
</evidence>
<keyword evidence="9" id="KW-1185">Reference proteome</keyword>
<dbReference type="Pfam" id="PF00143">
    <property type="entry name" value="Interferon"/>
    <property type="match status" value="1"/>
</dbReference>
<organism evidence="8 9">
    <name type="scientific">Saguinus oedipus</name>
    <name type="common">Cotton-top tamarin</name>
    <name type="synonym">Oedipomidas oedipus</name>
    <dbReference type="NCBI Taxonomy" id="9490"/>
    <lineage>
        <taxon>Eukaryota</taxon>
        <taxon>Metazoa</taxon>
        <taxon>Chordata</taxon>
        <taxon>Craniata</taxon>
        <taxon>Vertebrata</taxon>
        <taxon>Euteleostomi</taxon>
        <taxon>Mammalia</taxon>
        <taxon>Eutheria</taxon>
        <taxon>Euarchontoglires</taxon>
        <taxon>Primates</taxon>
        <taxon>Haplorrhini</taxon>
        <taxon>Platyrrhini</taxon>
        <taxon>Cebidae</taxon>
        <taxon>Callitrichinae</taxon>
        <taxon>Saguinus</taxon>
    </lineage>
</organism>
<reference evidence="8 9" key="1">
    <citation type="submission" date="2023-05" db="EMBL/GenBank/DDBJ databases">
        <title>B98-5 Cell Line De Novo Hybrid Assembly: An Optical Mapping Approach.</title>
        <authorList>
            <person name="Kananen K."/>
            <person name="Auerbach J.A."/>
            <person name="Kautto E."/>
            <person name="Blachly J.S."/>
        </authorList>
    </citation>
    <scope>NUCLEOTIDE SEQUENCE [LARGE SCALE GENOMIC DNA]</scope>
    <source>
        <strain evidence="8">B95-8</strain>
        <tissue evidence="8">Cell line</tissue>
    </source>
</reference>
<accession>A0ABQ9WDW3</accession>
<dbReference type="InterPro" id="IPR009079">
    <property type="entry name" value="4_helix_cytokine-like_core"/>
</dbReference>
<evidence type="ECO:0000256" key="3">
    <source>
        <dbReference type="ARBA" id="ARBA00022514"/>
    </source>
</evidence>
<protein>
    <submittedName>
        <fullName evidence="8">Uncharacterized protein</fullName>
    </submittedName>
</protein>
<name>A0ABQ9WDW3_SAGOE</name>
<evidence type="ECO:0000256" key="2">
    <source>
        <dbReference type="ARBA" id="ARBA00011033"/>
    </source>
</evidence>
<gene>
    <name evidence="8" type="ORF">P7K49_001226</name>
</gene>
<feature type="compositionally biased region" description="Basic and acidic residues" evidence="7">
    <location>
        <begin position="78"/>
        <end position="97"/>
    </location>
</feature>
<dbReference type="SUPFAM" id="SSF47266">
    <property type="entry name" value="4-helical cytokines"/>
    <property type="match status" value="1"/>
</dbReference>
<evidence type="ECO:0000256" key="1">
    <source>
        <dbReference type="ARBA" id="ARBA00004613"/>
    </source>
</evidence>
<comment type="caution">
    <text evidence="8">The sequence shown here is derived from an EMBL/GenBank/DDBJ whole genome shotgun (WGS) entry which is preliminary data.</text>
</comment>
<evidence type="ECO:0000256" key="5">
    <source>
        <dbReference type="ARBA" id="ARBA00023118"/>
    </source>
</evidence>
<evidence type="ECO:0000313" key="8">
    <source>
        <dbReference type="EMBL" id="KAK2119840.1"/>
    </source>
</evidence>
<dbReference type="InterPro" id="IPR000471">
    <property type="entry name" value="Interferon_alpha/beta/delta"/>
</dbReference>
<comment type="similarity">
    <text evidence="2">Belongs to the alpha/beta interferon family.</text>
</comment>
<evidence type="ECO:0000313" key="9">
    <source>
        <dbReference type="Proteomes" id="UP001266305"/>
    </source>
</evidence>
<evidence type="ECO:0000256" key="7">
    <source>
        <dbReference type="SAM" id="MobiDB-lite"/>
    </source>
</evidence>
<keyword evidence="5" id="KW-0051">Antiviral defense</keyword>
<proteinExistence type="inferred from homology"/>
<feature type="region of interest" description="Disordered" evidence="7">
    <location>
        <begin position="77"/>
        <end position="115"/>
    </location>
</feature>
<dbReference type="EMBL" id="JASSZA010000001">
    <property type="protein sequence ID" value="KAK2119840.1"/>
    <property type="molecule type" value="Genomic_DNA"/>
</dbReference>
<keyword evidence="6" id="KW-1015">Disulfide bond</keyword>
<keyword evidence="3" id="KW-0202">Cytokine</keyword>